<keyword evidence="13" id="KW-1185">Reference proteome</keyword>
<dbReference type="CDD" id="cd18578">
    <property type="entry name" value="ABC_6TM_Pgp_ABCB1_D2_like"/>
    <property type="match status" value="1"/>
</dbReference>
<evidence type="ECO:0000256" key="3">
    <source>
        <dbReference type="ARBA" id="ARBA00022448"/>
    </source>
</evidence>
<evidence type="ECO:0000259" key="11">
    <source>
        <dbReference type="PROSITE" id="PS50929"/>
    </source>
</evidence>
<evidence type="ECO:0000313" key="12">
    <source>
        <dbReference type="EMBL" id="ORX96692.1"/>
    </source>
</evidence>
<dbReference type="PANTHER" id="PTHR43394:SF27">
    <property type="entry name" value="ATP-DEPENDENT TRANSLOCASE ABCB1-LIKE"/>
    <property type="match status" value="1"/>
</dbReference>
<keyword evidence="7 9" id="KW-1133">Transmembrane helix</keyword>
<name>A0A1Y1YFA4_9FUNG</name>
<dbReference type="InterPro" id="IPR036640">
    <property type="entry name" value="ABC1_TM_sf"/>
</dbReference>
<dbReference type="Proteomes" id="UP000193498">
    <property type="component" value="Unassembled WGS sequence"/>
</dbReference>
<evidence type="ECO:0000256" key="9">
    <source>
        <dbReference type="SAM" id="Phobius"/>
    </source>
</evidence>
<organism evidence="12 13">
    <name type="scientific">Basidiobolus meristosporus CBS 931.73</name>
    <dbReference type="NCBI Taxonomy" id="1314790"/>
    <lineage>
        <taxon>Eukaryota</taxon>
        <taxon>Fungi</taxon>
        <taxon>Fungi incertae sedis</taxon>
        <taxon>Zoopagomycota</taxon>
        <taxon>Entomophthoromycotina</taxon>
        <taxon>Basidiobolomycetes</taxon>
        <taxon>Basidiobolales</taxon>
        <taxon>Basidiobolaceae</taxon>
        <taxon>Basidiobolus</taxon>
    </lineage>
</organism>
<dbReference type="GO" id="GO:0005743">
    <property type="term" value="C:mitochondrial inner membrane"/>
    <property type="evidence" value="ECO:0007669"/>
    <property type="project" value="TreeGrafter"/>
</dbReference>
<dbReference type="InterPro" id="IPR027417">
    <property type="entry name" value="P-loop_NTPase"/>
</dbReference>
<dbReference type="FunFam" id="3.40.50.300:FF:000205">
    <property type="entry name" value="ABC transporter B family member 4"/>
    <property type="match status" value="1"/>
</dbReference>
<dbReference type="InterPro" id="IPR003593">
    <property type="entry name" value="AAA+_ATPase"/>
</dbReference>
<feature type="transmembrane region" description="Helical" evidence="9">
    <location>
        <begin position="295"/>
        <end position="319"/>
    </location>
</feature>
<feature type="domain" description="ABC transporter" evidence="10">
    <location>
        <begin position="1061"/>
        <end position="1300"/>
    </location>
</feature>
<evidence type="ECO:0000256" key="5">
    <source>
        <dbReference type="ARBA" id="ARBA00022741"/>
    </source>
</evidence>
<evidence type="ECO:0000256" key="6">
    <source>
        <dbReference type="ARBA" id="ARBA00022840"/>
    </source>
</evidence>
<evidence type="ECO:0000256" key="2">
    <source>
        <dbReference type="ARBA" id="ARBA00007577"/>
    </source>
</evidence>
<comment type="similarity">
    <text evidence="2">Belongs to the ABC transporter superfamily. ABCB family. Multidrug resistance exporter (TC 3.A.1.201) subfamily.</text>
</comment>
<dbReference type="InterPro" id="IPR039421">
    <property type="entry name" value="Type_1_exporter"/>
</dbReference>
<feature type="domain" description="ABC transmembrane type-1" evidence="11">
    <location>
        <begin position="737"/>
        <end position="1024"/>
    </location>
</feature>
<evidence type="ECO:0000256" key="7">
    <source>
        <dbReference type="ARBA" id="ARBA00022989"/>
    </source>
</evidence>
<dbReference type="SUPFAM" id="SSF52540">
    <property type="entry name" value="P-loop containing nucleoside triphosphate hydrolases"/>
    <property type="match status" value="2"/>
</dbReference>
<dbReference type="Pfam" id="PF00664">
    <property type="entry name" value="ABC_membrane"/>
    <property type="match status" value="2"/>
</dbReference>
<dbReference type="InterPro" id="IPR003439">
    <property type="entry name" value="ABC_transporter-like_ATP-bd"/>
</dbReference>
<feature type="transmembrane region" description="Helical" evidence="9">
    <location>
        <begin position="331"/>
        <end position="349"/>
    </location>
</feature>
<evidence type="ECO:0000313" key="13">
    <source>
        <dbReference type="Proteomes" id="UP000193498"/>
    </source>
</evidence>
<evidence type="ECO:0000256" key="8">
    <source>
        <dbReference type="ARBA" id="ARBA00023136"/>
    </source>
</evidence>
<sequence>MPSPLSTHSSELPDETDSTHGWFIPLLGCLHSYRRATVCCGENRVKSVPYFSLYRFASGCDYFYILMAIICSIAVGIGQSLVALAYGNITIDLTSADAGPQVLRSVLLFIGIGLVILVTSYGQIYFWTLSAENQCKRIRERYFHAVLRQDMIWHEGGDSGLDDGSLGKNNSHSLATRLSADTQVIYDGMAEKVGLVISNSVTFLGGYVIGFTRGWHLALVLLSILPLMLVGCVVIAKYLSETSADGQDAYSAAGRIAEQAIASIRTVYAFNGEKRECEAYVKQLKIAYKSGVKKAIVSGIGFGFIMFLGFSPDSLAFWYGAKLILSREMTAQEVMTVFIGITVGAYALWEIAPNIGIFASAQGAAYRIFQIIERTPHIDISSCAGERPNNVKGHITLQDVTFTYPTRPEIPVLTNVNIEILPGQTVALVGHSGSGKSTIIELIQRLYDCTSGSITIDNLDLEAYNVRYLRDMIGVVSQEPVLFNVTIKENITLGIRRDQTPPTDEEIEEVCGITNAHDFIKMLPMKYDTVVGEKGIALSGGQKQRIAIARALIKKPHILLLDEATSALDTETERIVQEALERASAGRTTIVVAHRLSTVKNADCIYVLDKGVVLESGTHESLLAQQGSYADLVAKQQLKSGGIRQNIEPFQAMPSSVFLVSPTDSSPATTILKPASDYQSQRIPIGSETKSEGTKNTSIFIEKNESAGKAGAGGCRIQNALIFRVAKYMRSDSGLLLVGIVLSGASGTIFPLSARYFGQIWDLLTRPEVPNWSTSINYNALMTFVTAAAAGVTMGGSAAIFNCIGERMALRMRDLCFRAILGQEVGFFDQEDHSTGALSAHLATDAYQMHELVSQIFRTYVQSIVTVTISLALSFTNSWRIASVILSVLPFMVAAEYFEVSALEALDEGAQEAYECSARIASEAILNVKSLVSLAAEWQFEARYRAAIHASHQSVMRKVYWGSIGFALSQSIQYWIYAVGFYAGYRFVSAGSMQWGEVFTTMLYVIYMAMNLGQMAVQLPAMVKGKHSAKNILELLDKRTVIDAFADGISFHQDKPPLGALALESVRFHYPTRLDVDILRDINMRAEPEQTIALVGSSGCGKSTVIALLERWYDVDAGRVAVDGYDLRDLQLSSIRSHMALVGQEPILFDMSIEDNIRYGVSEDYHINHEMVVAAAQLSDIHQFISSLPDGYDTQVGDKGCQLSGGQKQRVAIARALIRNPKILLLDEATSALDSGSEKSVQDALDRARAGRTTIVISHRLSTIQDADLILVINNGQIVESGRHDELTALNGTYANLCLDQDLINYH</sequence>
<dbReference type="GO" id="GO:0005524">
    <property type="term" value="F:ATP binding"/>
    <property type="evidence" value="ECO:0007669"/>
    <property type="project" value="UniProtKB-KW"/>
</dbReference>
<dbReference type="PANTHER" id="PTHR43394">
    <property type="entry name" value="ATP-DEPENDENT PERMEASE MDL1, MITOCHONDRIAL"/>
    <property type="match status" value="1"/>
</dbReference>
<keyword evidence="6" id="KW-0067">ATP-binding</keyword>
<dbReference type="PROSITE" id="PS50893">
    <property type="entry name" value="ABC_TRANSPORTER_2"/>
    <property type="match status" value="2"/>
</dbReference>
<feature type="domain" description="ABC transmembrane type-1" evidence="11">
    <location>
        <begin position="66"/>
        <end position="360"/>
    </location>
</feature>
<dbReference type="OrthoDB" id="6500128at2759"/>
<dbReference type="InterPro" id="IPR011527">
    <property type="entry name" value="ABC1_TM_dom"/>
</dbReference>
<gene>
    <name evidence="12" type="ORF">K493DRAFT_217000</name>
</gene>
<dbReference type="STRING" id="1314790.A0A1Y1YFA4"/>
<dbReference type="PROSITE" id="PS50929">
    <property type="entry name" value="ABC_TM1F"/>
    <property type="match status" value="2"/>
</dbReference>
<evidence type="ECO:0000256" key="4">
    <source>
        <dbReference type="ARBA" id="ARBA00022692"/>
    </source>
</evidence>
<reference evidence="12 13" key="1">
    <citation type="submission" date="2016-07" db="EMBL/GenBank/DDBJ databases">
        <title>Pervasive Adenine N6-methylation of Active Genes in Fungi.</title>
        <authorList>
            <consortium name="DOE Joint Genome Institute"/>
            <person name="Mondo S.J."/>
            <person name="Dannebaum R.O."/>
            <person name="Kuo R.C."/>
            <person name="Labutti K."/>
            <person name="Haridas S."/>
            <person name="Kuo A."/>
            <person name="Salamov A."/>
            <person name="Ahrendt S.R."/>
            <person name="Lipzen A."/>
            <person name="Sullivan W."/>
            <person name="Andreopoulos W.B."/>
            <person name="Clum A."/>
            <person name="Lindquist E."/>
            <person name="Daum C."/>
            <person name="Ramamoorthy G.K."/>
            <person name="Gryganskyi A."/>
            <person name="Culley D."/>
            <person name="Magnuson J.K."/>
            <person name="James T.Y."/>
            <person name="O'Malley M.A."/>
            <person name="Stajich J.E."/>
            <person name="Spatafora J.W."/>
            <person name="Visel A."/>
            <person name="Grigoriev I.V."/>
        </authorList>
    </citation>
    <scope>NUCLEOTIDE SEQUENCE [LARGE SCALE GENOMIC DNA]</scope>
    <source>
        <strain evidence="12 13">CBS 931.73</strain>
    </source>
</reference>
<feature type="transmembrane region" description="Helical" evidence="9">
    <location>
        <begin position="734"/>
        <end position="758"/>
    </location>
</feature>
<dbReference type="Gene3D" id="1.20.1560.10">
    <property type="entry name" value="ABC transporter type 1, transmembrane domain"/>
    <property type="match status" value="2"/>
</dbReference>
<comment type="subcellular location">
    <subcellularLocation>
        <location evidence="1">Membrane</location>
        <topology evidence="1">Multi-pass membrane protein</topology>
    </subcellularLocation>
</comment>
<feature type="transmembrane region" description="Helical" evidence="9">
    <location>
        <begin position="959"/>
        <end position="982"/>
    </location>
</feature>
<feature type="transmembrane region" description="Helical" evidence="9">
    <location>
        <begin position="106"/>
        <end position="129"/>
    </location>
</feature>
<evidence type="ECO:0000259" key="10">
    <source>
        <dbReference type="PROSITE" id="PS50893"/>
    </source>
</evidence>
<dbReference type="Pfam" id="PF00005">
    <property type="entry name" value="ABC_tran"/>
    <property type="match status" value="2"/>
</dbReference>
<keyword evidence="8 9" id="KW-0472">Membrane</keyword>
<proteinExistence type="inferred from homology"/>
<dbReference type="FunFam" id="3.40.50.300:FF:000251">
    <property type="entry name" value="ABC transporter B family member 19"/>
    <property type="match status" value="1"/>
</dbReference>
<evidence type="ECO:0000256" key="1">
    <source>
        <dbReference type="ARBA" id="ARBA00004141"/>
    </source>
</evidence>
<dbReference type="Gene3D" id="3.40.50.300">
    <property type="entry name" value="P-loop containing nucleotide triphosphate hydrolases"/>
    <property type="match status" value="2"/>
</dbReference>
<dbReference type="CDD" id="cd18577">
    <property type="entry name" value="ABC_6TM_Pgp_ABCB1_D1_like"/>
    <property type="match status" value="1"/>
</dbReference>
<accession>A0A1Y1YFA4</accession>
<feature type="transmembrane region" description="Helical" evidence="9">
    <location>
        <begin position="1002"/>
        <end position="1023"/>
    </location>
</feature>
<feature type="transmembrane region" description="Helical" evidence="9">
    <location>
        <begin position="217"/>
        <end position="239"/>
    </location>
</feature>
<protein>
    <submittedName>
        <fullName evidence="12">p-loop containing nucleoside triphosphate hydrolase protein</fullName>
    </submittedName>
</protein>
<dbReference type="SMART" id="SM00382">
    <property type="entry name" value="AAA"/>
    <property type="match status" value="2"/>
</dbReference>
<keyword evidence="5" id="KW-0547">Nucleotide-binding</keyword>
<dbReference type="InterPro" id="IPR017871">
    <property type="entry name" value="ABC_transporter-like_CS"/>
</dbReference>
<dbReference type="GO" id="GO:0015421">
    <property type="term" value="F:ABC-type oligopeptide transporter activity"/>
    <property type="evidence" value="ECO:0007669"/>
    <property type="project" value="TreeGrafter"/>
</dbReference>
<keyword evidence="4 9" id="KW-0812">Transmembrane</keyword>
<dbReference type="InParanoid" id="A0A1Y1YFA4"/>
<feature type="transmembrane region" description="Helical" evidence="9">
    <location>
        <begin position="62"/>
        <end position="86"/>
    </location>
</feature>
<dbReference type="GO" id="GO:0090374">
    <property type="term" value="P:oligopeptide export from mitochondrion"/>
    <property type="evidence" value="ECO:0007669"/>
    <property type="project" value="TreeGrafter"/>
</dbReference>
<dbReference type="PROSITE" id="PS00211">
    <property type="entry name" value="ABC_TRANSPORTER_1"/>
    <property type="match status" value="2"/>
</dbReference>
<dbReference type="SUPFAM" id="SSF90123">
    <property type="entry name" value="ABC transporter transmembrane region"/>
    <property type="match status" value="2"/>
</dbReference>
<dbReference type="EMBL" id="MCFE01000148">
    <property type="protein sequence ID" value="ORX96692.1"/>
    <property type="molecule type" value="Genomic_DNA"/>
</dbReference>
<feature type="transmembrane region" description="Helical" evidence="9">
    <location>
        <begin position="778"/>
        <end position="804"/>
    </location>
</feature>
<dbReference type="CDD" id="cd03249">
    <property type="entry name" value="ABC_MTABC3_MDL1_MDL2"/>
    <property type="match status" value="2"/>
</dbReference>
<keyword evidence="12" id="KW-0378">Hydrolase</keyword>
<dbReference type="GO" id="GO:0016887">
    <property type="term" value="F:ATP hydrolysis activity"/>
    <property type="evidence" value="ECO:0007669"/>
    <property type="project" value="InterPro"/>
</dbReference>
<keyword evidence="3" id="KW-0813">Transport</keyword>
<feature type="domain" description="ABC transporter" evidence="10">
    <location>
        <begin position="395"/>
        <end position="635"/>
    </location>
</feature>
<comment type="caution">
    <text evidence="12">The sequence shown here is derived from an EMBL/GenBank/DDBJ whole genome shotgun (WGS) entry which is preliminary data.</text>
</comment>